<name>A0A2P2Q7A5_RHIMU</name>
<evidence type="ECO:0000313" key="1">
    <source>
        <dbReference type="EMBL" id="MBX62759.1"/>
    </source>
</evidence>
<organism evidence="1">
    <name type="scientific">Rhizophora mucronata</name>
    <name type="common">Asiatic mangrove</name>
    <dbReference type="NCBI Taxonomy" id="61149"/>
    <lineage>
        <taxon>Eukaryota</taxon>
        <taxon>Viridiplantae</taxon>
        <taxon>Streptophyta</taxon>
        <taxon>Embryophyta</taxon>
        <taxon>Tracheophyta</taxon>
        <taxon>Spermatophyta</taxon>
        <taxon>Magnoliopsida</taxon>
        <taxon>eudicotyledons</taxon>
        <taxon>Gunneridae</taxon>
        <taxon>Pentapetalae</taxon>
        <taxon>rosids</taxon>
        <taxon>fabids</taxon>
        <taxon>Malpighiales</taxon>
        <taxon>Rhizophoraceae</taxon>
        <taxon>Rhizophora</taxon>
    </lineage>
</organism>
<dbReference type="AlphaFoldDB" id="A0A2P2Q7A5"/>
<dbReference type="EMBL" id="GGEC01082275">
    <property type="protein sequence ID" value="MBX62759.1"/>
    <property type="molecule type" value="Transcribed_RNA"/>
</dbReference>
<accession>A0A2P2Q7A5</accession>
<reference evidence="1" key="1">
    <citation type="submission" date="2018-02" db="EMBL/GenBank/DDBJ databases">
        <title>Rhizophora mucronata_Transcriptome.</title>
        <authorList>
            <person name="Meera S.P."/>
            <person name="Sreeshan A."/>
            <person name="Augustine A."/>
        </authorList>
    </citation>
    <scope>NUCLEOTIDE SEQUENCE</scope>
    <source>
        <tissue evidence="1">Leaf</tissue>
    </source>
</reference>
<sequence>MVWTKIHAICQLGYQPNKQIRRV</sequence>
<protein>
    <submittedName>
        <fullName evidence="1">Uncharacterized protein</fullName>
    </submittedName>
</protein>
<proteinExistence type="predicted"/>